<comment type="cofactor">
    <cofactor evidence="1">
        <name>Zn(2+)</name>
        <dbReference type="ChEBI" id="CHEBI:29105"/>
    </cofactor>
</comment>
<evidence type="ECO:0000256" key="1">
    <source>
        <dbReference type="ARBA" id="ARBA00001947"/>
    </source>
</evidence>
<organism evidence="6 7">
    <name type="scientific">Candidatus Abyssobacteria bacterium SURF_17</name>
    <dbReference type="NCBI Taxonomy" id="2093361"/>
    <lineage>
        <taxon>Bacteria</taxon>
        <taxon>Pseudomonadati</taxon>
        <taxon>Candidatus Hydrogenedentota</taxon>
        <taxon>Candidatus Abyssobacteria</taxon>
    </lineage>
</organism>
<dbReference type="PANTHER" id="PTHR46233:SF3">
    <property type="entry name" value="HYDROXYACYLGLUTATHIONE HYDROLASE GLOC"/>
    <property type="match status" value="1"/>
</dbReference>
<proteinExistence type="predicted"/>
<dbReference type="EMBL" id="QZKI01000080">
    <property type="protein sequence ID" value="RJP69597.1"/>
    <property type="molecule type" value="Genomic_DNA"/>
</dbReference>
<dbReference type="Proteomes" id="UP000285961">
    <property type="component" value="Unassembled WGS sequence"/>
</dbReference>
<dbReference type="GO" id="GO:0046872">
    <property type="term" value="F:metal ion binding"/>
    <property type="evidence" value="ECO:0007669"/>
    <property type="project" value="UniProtKB-KW"/>
</dbReference>
<dbReference type="GO" id="GO:0016787">
    <property type="term" value="F:hydrolase activity"/>
    <property type="evidence" value="ECO:0007669"/>
    <property type="project" value="UniProtKB-KW"/>
</dbReference>
<evidence type="ECO:0000313" key="7">
    <source>
        <dbReference type="Proteomes" id="UP000285961"/>
    </source>
</evidence>
<dbReference type="AlphaFoldDB" id="A0A419EXG1"/>
<dbReference type="PROSITE" id="PS51257">
    <property type="entry name" value="PROKAR_LIPOPROTEIN"/>
    <property type="match status" value="1"/>
</dbReference>
<evidence type="ECO:0000256" key="2">
    <source>
        <dbReference type="ARBA" id="ARBA00022723"/>
    </source>
</evidence>
<evidence type="ECO:0000313" key="6">
    <source>
        <dbReference type="EMBL" id="RJP69597.1"/>
    </source>
</evidence>
<keyword evidence="3 6" id="KW-0378">Hydrolase</keyword>
<keyword evidence="2" id="KW-0479">Metal-binding</keyword>
<keyword evidence="4" id="KW-0862">Zinc</keyword>
<dbReference type="SUPFAM" id="SSF56281">
    <property type="entry name" value="Metallo-hydrolase/oxidoreductase"/>
    <property type="match status" value="1"/>
</dbReference>
<dbReference type="InterPro" id="IPR001279">
    <property type="entry name" value="Metallo-B-lactamas"/>
</dbReference>
<comment type="caution">
    <text evidence="6">The sequence shown here is derived from an EMBL/GenBank/DDBJ whole genome shotgun (WGS) entry which is preliminary data.</text>
</comment>
<dbReference type="InterPro" id="IPR036866">
    <property type="entry name" value="RibonucZ/Hydroxyglut_hydro"/>
</dbReference>
<evidence type="ECO:0000256" key="4">
    <source>
        <dbReference type="ARBA" id="ARBA00022833"/>
    </source>
</evidence>
<accession>A0A419EXG1</accession>
<evidence type="ECO:0000256" key="3">
    <source>
        <dbReference type="ARBA" id="ARBA00022801"/>
    </source>
</evidence>
<dbReference type="Pfam" id="PF00753">
    <property type="entry name" value="Lactamase_B"/>
    <property type="match status" value="1"/>
</dbReference>
<gene>
    <name evidence="6" type="ORF">C4532_10650</name>
</gene>
<name>A0A419EXG1_9BACT</name>
<protein>
    <submittedName>
        <fullName evidence="6">MBL fold metallo-hydrolase</fullName>
    </submittedName>
</protein>
<sequence length="207" mass="22842">MLLRQFEVTPFMSNCFVLGCEETREAVIIDAGEYSDEVSRFLQEQALRVKYIVLTHSHVDHAGEIGRFKEETRGLIALHEDEEPLYTNLASQARLFGFRLEAPPPADQLLHHGDELTFGAGHRLGVIHCPGHSPGGISILWDSVVFVGDTLFAGSIGRTDLPGGDYRTLIDSIKNRLLPLGDTVQVFPGHGPATTLGTEKMYNPFLT</sequence>
<dbReference type="PANTHER" id="PTHR46233">
    <property type="entry name" value="HYDROXYACYLGLUTATHIONE HYDROLASE GLOC"/>
    <property type="match status" value="1"/>
</dbReference>
<feature type="domain" description="Metallo-beta-lactamase" evidence="5">
    <location>
        <begin position="12"/>
        <end position="190"/>
    </location>
</feature>
<dbReference type="Gene3D" id="3.60.15.10">
    <property type="entry name" value="Ribonuclease Z/Hydroxyacylglutathione hydrolase-like"/>
    <property type="match status" value="1"/>
</dbReference>
<reference evidence="6 7" key="1">
    <citation type="journal article" date="2017" name="ISME J.">
        <title>Energy and carbon metabolisms in a deep terrestrial subsurface fluid microbial community.</title>
        <authorList>
            <person name="Momper L."/>
            <person name="Jungbluth S.P."/>
            <person name="Lee M.D."/>
            <person name="Amend J.P."/>
        </authorList>
    </citation>
    <scope>NUCLEOTIDE SEQUENCE [LARGE SCALE GENOMIC DNA]</scope>
    <source>
        <strain evidence="6">SURF_17</strain>
    </source>
</reference>
<dbReference type="InterPro" id="IPR051453">
    <property type="entry name" value="MBL_Glyoxalase_II"/>
</dbReference>
<evidence type="ECO:0000259" key="5">
    <source>
        <dbReference type="SMART" id="SM00849"/>
    </source>
</evidence>
<dbReference type="SMART" id="SM00849">
    <property type="entry name" value="Lactamase_B"/>
    <property type="match status" value="1"/>
</dbReference>